<feature type="transmembrane region" description="Helical" evidence="1">
    <location>
        <begin position="68"/>
        <end position="91"/>
    </location>
</feature>
<dbReference type="AlphaFoldDB" id="A0A4Q2UJG8"/>
<gene>
    <name evidence="2" type="ORF">EQG79_13615</name>
</gene>
<proteinExistence type="predicted"/>
<evidence type="ECO:0000313" key="3">
    <source>
        <dbReference type="Proteomes" id="UP000290407"/>
    </source>
</evidence>
<keyword evidence="1" id="KW-0472">Membrane</keyword>
<reference evidence="2 3" key="1">
    <citation type="submission" date="2019-01" db="EMBL/GenBank/DDBJ databases">
        <title>Spirosoma flava sp. nov., a propanil-degrading bacterium isolated from herbicide-contaminated soil.</title>
        <authorList>
            <person name="Zhang L."/>
            <person name="Jiang J.-D."/>
        </authorList>
    </citation>
    <scope>NUCLEOTIDE SEQUENCE [LARGE SCALE GENOMIC DNA]</scope>
    <source>
        <strain evidence="2 3">TY50</strain>
    </source>
</reference>
<feature type="transmembrane region" description="Helical" evidence="1">
    <location>
        <begin position="6"/>
        <end position="29"/>
    </location>
</feature>
<feature type="transmembrane region" description="Helical" evidence="1">
    <location>
        <begin position="41"/>
        <end position="62"/>
    </location>
</feature>
<keyword evidence="3" id="KW-1185">Reference proteome</keyword>
<evidence type="ECO:0000313" key="2">
    <source>
        <dbReference type="EMBL" id="RYC69633.1"/>
    </source>
</evidence>
<accession>A0A4Q2UJG8</accession>
<dbReference type="Proteomes" id="UP000290407">
    <property type="component" value="Unassembled WGS sequence"/>
</dbReference>
<sequence length="173" mass="18886">MDTLHLLSVITAIGALLGAVGLAVLVGMMGDEPGREMRFPWTVRAGTALLSVSLLGVSLSIFRAPPLLPWAEAAMVVSLLWLSVTGLTLYMRQPMTLEERVRFVVGSLLVGAVILGAGLLIEYVIYEISQNSARQAESLSNQEEIMNKMDTTRRDLDSIKAMLKDSTHRQPHP</sequence>
<dbReference type="EMBL" id="SBLB01000003">
    <property type="protein sequence ID" value="RYC69633.1"/>
    <property type="molecule type" value="Genomic_DNA"/>
</dbReference>
<protein>
    <submittedName>
        <fullName evidence="2">Uncharacterized protein</fullName>
    </submittedName>
</protein>
<feature type="transmembrane region" description="Helical" evidence="1">
    <location>
        <begin position="103"/>
        <end position="126"/>
    </location>
</feature>
<dbReference type="RefSeq" id="WP_129601857.1">
    <property type="nucleotide sequence ID" value="NZ_SBLB01000003.1"/>
</dbReference>
<comment type="caution">
    <text evidence="2">The sequence shown here is derived from an EMBL/GenBank/DDBJ whole genome shotgun (WGS) entry which is preliminary data.</text>
</comment>
<name>A0A4Q2UJG8_9BACT</name>
<organism evidence="2 3">
    <name type="scientific">Spirosoma sordidisoli</name>
    <dbReference type="NCBI Taxonomy" id="2502893"/>
    <lineage>
        <taxon>Bacteria</taxon>
        <taxon>Pseudomonadati</taxon>
        <taxon>Bacteroidota</taxon>
        <taxon>Cytophagia</taxon>
        <taxon>Cytophagales</taxon>
        <taxon>Cytophagaceae</taxon>
        <taxon>Spirosoma</taxon>
    </lineage>
</organism>
<evidence type="ECO:0000256" key="1">
    <source>
        <dbReference type="SAM" id="Phobius"/>
    </source>
</evidence>
<keyword evidence="1" id="KW-0812">Transmembrane</keyword>
<keyword evidence="1" id="KW-1133">Transmembrane helix</keyword>